<feature type="domain" description="CapR homology" evidence="2">
    <location>
        <begin position="75"/>
        <end position="132"/>
    </location>
</feature>
<dbReference type="Proteomes" id="UP000007502">
    <property type="component" value="Segment"/>
</dbReference>
<reference evidence="3 4" key="1">
    <citation type="journal article" date="2011" name="MBio">
        <title>Evidence of a dominant lineage of Vibrio cholerae-specific lytic bacteriophages shed by cholera patients over a 10-year period in Dhaka, Bangladesh.</title>
        <authorList>
            <person name="Seed K.D."/>
            <person name="Bodi K.L."/>
            <person name="Kropinski A.M."/>
            <person name="Ackermann H.W."/>
            <person name="Calderwood S.B."/>
            <person name="Qadri F."/>
            <person name="Camilli A."/>
        </authorList>
    </citation>
    <scope>NUCLEOTIDE SEQUENCE [LARGE SCALE GENOMIC DNA]</scope>
</reference>
<gene>
    <name evidence="3" type="primary">ORF53</name>
</gene>
<dbReference type="RefSeq" id="YP_004250994.1">
    <property type="nucleotide sequence ID" value="NC_015157.1"/>
</dbReference>
<dbReference type="Pfam" id="PF10544">
    <property type="entry name" value="T5orf172"/>
    <property type="match status" value="1"/>
</dbReference>
<dbReference type="InterPro" id="IPR018306">
    <property type="entry name" value="Phage_T5_Orf172_DNA-bd"/>
</dbReference>
<feature type="domain" description="Bacteriophage T5 Orf172 DNA-binding" evidence="1">
    <location>
        <begin position="233"/>
        <end position="288"/>
    </location>
</feature>
<dbReference type="KEGG" id="vg:10228532"/>
<dbReference type="GeneID" id="10228532"/>
<evidence type="ECO:0000313" key="3">
    <source>
        <dbReference type="EMBL" id="ADX87869.1"/>
    </source>
</evidence>
<dbReference type="Pfam" id="PF21817">
    <property type="entry name" value="CapR"/>
    <property type="match status" value="1"/>
</dbReference>
<keyword evidence="4" id="KW-1185">Reference proteome</keyword>
<name>F1D175_9CAUD</name>
<evidence type="ECO:0000259" key="1">
    <source>
        <dbReference type="Pfam" id="PF10544"/>
    </source>
</evidence>
<accession>F1D175</accession>
<proteinExistence type="predicted"/>
<organism evidence="3 4">
    <name type="scientific">Vibrio phage ICP1</name>
    <dbReference type="NCBI Taxonomy" id="979525"/>
    <lineage>
        <taxon>Viruses</taxon>
        <taxon>Duplodnaviria</taxon>
        <taxon>Heunggongvirae</taxon>
        <taxon>Uroviricota</taxon>
        <taxon>Caudoviricetes</taxon>
        <taxon>Mohonavirus</taxon>
        <taxon>Mohonavirus ICP1</taxon>
    </lineage>
</organism>
<evidence type="ECO:0000259" key="2">
    <source>
        <dbReference type="Pfam" id="PF21817"/>
    </source>
</evidence>
<dbReference type="OrthoDB" id="9808at10239"/>
<protein>
    <submittedName>
        <fullName evidence="3">Uncharacterized protein ORF53</fullName>
    </submittedName>
</protein>
<sequence length="324" mass="37273">MKGEYKVGWKRLTSCGATLEIVRENEDNLFIVCSRCHSDFELFPYPIVKPKTHIRKLKSKDPCGCVRSYAWSEAQRVIQIQRVCKNLGYIFHGFVGKFSGNKTYLDLENPETGNRWGSCNIANFLNNGRGDPIIGRQITTKARAISIEDRLQHVEEILKEEGIPQEITINTISKRGRSYTSFDWVCARGHKRVSTFNNFINHNQRCGDCHHIDNNFSGFVGGVYTGRLDDNDFIYILGLENNEESFIKIGRSFNVDRRLIDIKTSAKSYKVSLLYLEKGNHSEIVERESYLLNKTKHLHHMPTNKFDGWSECRVNVLLEEIVTG</sequence>
<dbReference type="InterPro" id="IPR048793">
    <property type="entry name" value="CapR_dom"/>
</dbReference>
<evidence type="ECO:0000313" key="4">
    <source>
        <dbReference type="Proteomes" id="UP000007502"/>
    </source>
</evidence>
<dbReference type="EMBL" id="HQ641347">
    <property type="protein sequence ID" value="ADX87869.1"/>
    <property type="molecule type" value="Genomic_DNA"/>
</dbReference>